<dbReference type="Gene3D" id="3.30.70.980">
    <property type="match status" value="2"/>
</dbReference>
<evidence type="ECO:0000259" key="2">
    <source>
        <dbReference type="Pfam" id="PF01709"/>
    </source>
</evidence>
<accession>A0A8J5XNX6</accession>
<evidence type="ECO:0000313" key="4">
    <source>
        <dbReference type="Proteomes" id="UP000751190"/>
    </source>
</evidence>
<proteinExistence type="inferred from homology"/>
<comment type="similarity">
    <text evidence="1">Belongs to the TACO1 family.</text>
</comment>
<dbReference type="InterPro" id="IPR048300">
    <property type="entry name" value="TACO1_YebC-like_2nd/3rd_dom"/>
</dbReference>
<dbReference type="GO" id="GO:0005737">
    <property type="term" value="C:cytoplasm"/>
    <property type="evidence" value="ECO:0007669"/>
    <property type="project" value="UniProtKB-ARBA"/>
</dbReference>
<dbReference type="Gene3D" id="1.10.10.200">
    <property type="match status" value="1"/>
</dbReference>
<dbReference type="AlphaFoldDB" id="A0A8J5XNX6"/>
<dbReference type="InterPro" id="IPR029072">
    <property type="entry name" value="YebC-like"/>
</dbReference>
<evidence type="ECO:0000313" key="3">
    <source>
        <dbReference type="EMBL" id="KAG8466827.1"/>
    </source>
</evidence>
<dbReference type="Proteomes" id="UP000751190">
    <property type="component" value="Unassembled WGS sequence"/>
</dbReference>
<dbReference type="InterPro" id="IPR017856">
    <property type="entry name" value="Integrase-like_N"/>
</dbReference>
<dbReference type="Pfam" id="PF01709">
    <property type="entry name" value="Transcrip_reg"/>
    <property type="match status" value="1"/>
</dbReference>
<comment type="caution">
    <text evidence="3">The sequence shown here is derived from an EMBL/GenBank/DDBJ whole genome shotgun (WGS) entry which is preliminary data.</text>
</comment>
<protein>
    <recommendedName>
        <fullName evidence="2">TACO1/YebC-like second and third domain-containing protein</fullName>
    </recommendedName>
</protein>
<name>A0A8J5XNX6_DIALT</name>
<feature type="domain" description="TACO1/YebC-like second and third" evidence="2">
    <location>
        <begin position="98"/>
        <end position="264"/>
    </location>
</feature>
<dbReference type="InterPro" id="IPR026564">
    <property type="entry name" value="Transcrip_reg_TACO1-like_dom3"/>
</dbReference>
<dbReference type="PANTHER" id="PTHR12532">
    <property type="entry name" value="TRANSLATIONAL ACTIVATOR OF CYTOCHROME C OXIDASE 1"/>
    <property type="match status" value="1"/>
</dbReference>
<sequence length="276" mass="29043">MAARTSSLRLGHHSRLVAPPTRGFARAHAANEVRLRAAANAARCRLVQRHSMLIRSALRSGDEPRLAMAIEVAKKDSVPKGVIDRALASAVDPTNAVEPILVEAAAPGGVLILVRALALNRATLMHEVRRCFNQHEVGALTAALWAFEKESAFTVPLADMDREALELLAIEHGADDVRDDAASAAGRARVASRVSCVGDDAEHRAARLAVEVAAATGAPPPSTETSYRARQLVTVADEAELEAVSALLDALNTIETVEGVFTNLDFGCADGAPSAG</sequence>
<dbReference type="PANTHER" id="PTHR12532:SF0">
    <property type="entry name" value="TRANSLATIONAL ACTIVATOR OF CYTOCHROME C OXIDASE 1"/>
    <property type="match status" value="1"/>
</dbReference>
<dbReference type="OrthoDB" id="2017544at2759"/>
<evidence type="ECO:0000256" key="1">
    <source>
        <dbReference type="ARBA" id="ARBA00008724"/>
    </source>
</evidence>
<dbReference type="EMBL" id="JAGTXO010000007">
    <property type="protein sequence ID" value="KAG8466827.1"/>
    <property type="molecule type" value="Genomic_DNA"/>
</dbReference>
<dbReference type="InterPro" id="IPR002876">
    <property type="entry name" value="Transcrip_reg_TACO1-like"/>
</dbReference>
<reference evidence="3" key="1">
    <citation type="submission" date="2021-05" db="EMBL/GenBank/DDBJ databases">
        <title>The genome of the haptophyte Pavlova lutheri (Diacronema luteri, Pavlovales) - a model for lipid biosynthesis in eukaryotic algae.</title>
        <authorList>
            <person name="Hulatt C.J."/>
            <person name="Posewitz M.C."/>
        </authorList>
    </citation>
    <scope>NUCLEOTIDE SEQUENCE</scope>
    <source>
        <strain evidence="3">NIVA-4/92</strain>
    </source>
</reference>
<organism evidence="3 4">
    <name type="scientific">Diacronema lutheri</name>
    <name type="common">Unicellular marine alga</name>
    <name type="synonym">Monochrysis lutheri</name>
    <dbReference type="NCBI Taxonomy" id="2081491"/>
    <lineage>
        <taxon>Eukaryota</taxon>
        <taxon>Haptista</taxon>
        <taxon>Haptophyta</taxon>
        <taxon>Pavlovophyceae</taxon>
        <taxon>Pavlovales</taxon>
        <taxon>Pavlovaceae</taxon>
        <taxon>Diacronema</taxon>
    </lineage>
</organism>
<dbReference type="SUPFAM" id="SSF75625">
    <property type="entry name" value="YebC-like"/>
    <property type="match status" value="1"/>
</dbReference>
<keyword evidence="4" id="KW-1185">Reference proteome</keyword>
<gene>
    <name evidence="3" type="ORF">KFE25_008206</name>
</gene>